<keyword evidence="1" id="KW-0472">Membrane</keyword>
<keyword evidence="3" id="KW-1185">Reference proteome</keyword>
<reference evidence="2" key="2">
    <citation type="submission" date="2020-05" db="UniProtKB">
        <authorList>
            <consortium name="EnsemblMetazoa"/>
        </authorList>
    </citation>
    <scope>IDENTIFICATION</scope>
    <source>
        <strain evidence="2">IAEA</strain>
    </source>
</reference>
<evidence type="ECO:0000313" key="2">
    <source>
        <dbReference type="EnsemblMetazoa" id="GPPI016292-PA"/>
    </source>
</evidence>
<dbReference type="Proteomes" id="UP000092460">
    <property type="component" value="Unassembled WGS sequence"/>
</dbReference>
<protein>
    <submittedName>
        <fullName evidence="2">Uncharacterized protein</fullName>
    </submittedName>
</protein>
<evidence type="ECO:0000256" key="1">
    <source>
        <dbReference type="SAM" id="Phobius"/>
    </source>
</evidence>
<evidence type="ECO:0000313" key="3">
    <source>
        <dbReference type="Proteomes" id="UP000092460"/>
    </source>
</evidence>
<sequence>MFHANNIPDNMHKYQQLLLLIISCISVGILLMNKTENNRLKDVLHVINFFGRKDAASPLRQYQQLISLSGGFHTSITRQHFHTYAAYWKRYELVGGGEAVIIVVGRRDANLNFKCFVNYEANKLSKGKFRFQRLNKEEKEGLSEYTLYRFYCGIAKDFGRPKSVMFTVVTYAGSTLARQNSRSEVHILLSDDRGTSKSQMLQCMCNMVLPSESTTIIEPISVIAATLRHSQRPKEILFNYGDRHFMLFEHLKPNFGEKMQVVEQQEQQQHISLNPNIAKIYVY</sequence>
<keyword evidence="1" id="KW-0812">Transmembrane</keyword>
<dbReference type="EMBL" id="JXJN01007394">
    <property type="status" value="NOT_ANNOTATED_CDS"/>
    <property type="molecule type" value="Genomic_DNA"/>
</dbReference>
<dbReference type="VEuPathDB" id="VectorBase:GPPI016292"/>
<dbReference type="AlphaFoldDB" id="A0A1B0B209"/>
<accession>A0A1B0B209</accession>
<dbReference type="EnsemblMetazoa" id="GPPI016292-RA">
    <property type="protein sequence ID" value="GPPI016292-PA"/>
    <property type="gene ID" value="GPPI016292"/>
</dbReference>
<proteinExistence type="predicted"/>
<name>A0A1B0B209_9MUSC</name>
<organism evidence="2 3">
    <name type="scientific">Glossina palpalis gambiensis</name>
    <dbReference type="NCBI Taxonomy" id="67801"/>
    <lineage>
        <taxon>Eukaryota</taxon>
        <taxon>Metazoa</taxon>
        <taxon>Ecdysozoa</taxon>
        <taxon>Arthropoda</taxon>
        <taxon>Hexapoda</taxon>
        <taxon>Insecta</taxon>
        <taxon>Pterygota</taxon>
        <taxon>Neoptera</taxon>
        <taxon>Endopterygota</taxon>
        <taxon>Diptera</taxon>
        <taxon>Brachycera</taxon>
        <taxon>Muscomorpha</taxon>
        <taxon>Hippoboscoidea</taxon>
        <taxon>Glossinidae</taxon>
        <taxon>Glossina</taxon>
    </lineage>
</organism>
<keyword evidence="1" id="KW-1133">Transmembrane helix</keyword>
<reference evidence="3" key="1">
    <citation type="submission" date="2015-01" db="EMBL/GenBank/DDBJ databases">
        <authorList>
            <person name="Aksoy S."/>
            <person name="Warren W."/>
            <person name="Wilson R.K."/>
        </authorList>
    </citation>
    <scope>NUCLEOTIDE SEQUENCE [LARGE SCALE GENOMIC DNA]</scope>
    <source>
        <strain evidence="3">IAEA</strain>
    </source>
</reference>
<feature type="transmembrane region" description="Helical" evidence="1">
    <location>
        <begin position="14"/>
        <end position="32"/>
    </location>
</feature>